<feature type="region of interest" description="Disordered" evidence="1">
    <location>
        <begin position="211"/>
        <end position="239"/>
    </location>
</feature>
<feature type="region of interest" description="Disordered" evidence="1">
    <location>
        <begin position="1"/>
        <end position="26"/>
    </location>
</feature>
<accession>A0A0F9NTE0</accession>
<evidence type="ECO:0000313" key="2">
    <source>
        <dbReference type="EMBL" id="KKN21169.1"/>
    </source>
</evidence>
<reference evidence="2" key="1">
    <citation type="journal article" date="2015" name="Nature">
        <title>Complex archaea that bridge the gap between prokaryotes and eukaryotes.</title>
        <authorList>
            <person name="Spang A."/>
            <person name="Saw J.H."/>
            <person name="Jorgensen S.L."/>
            <person name="Zaremba-Niedzwiedzka K."/>
            <person name="Martijn J."/>
            <person name="Lind A.E."/>
            <person name="van Eijk R."/>
            <person name="Schleper C."/>
            <person name="Guy L."/>
            <person name="Ettema T.J."/>
        </authorList>
    </citation>
    <scope>NUCLEOTIDE SEQUENCE</scope>
</reference>
<dbReference type="EMBL" id="LAZR01003174">
    <property type="protein sequence ID" value="KKN21169.1"/>
    <property type="molecule type" value="Genomic_DNA"/>
</dbReference>
<organism evidence="2">
    <name type="scientific">marine sediment metagenome</name>
    <dbReference type="NCBI Taxonomy" id="412755"/>
    <lineage>
        <taxon>unclassified sequences</taxon>
        <taxon>metagenomes</taxon>
        <taxon>ecological metagenomes</taxon>
    </lineage>
</organism>
<comment type="caution">
    <text evidence="2">The sequence shown here is derived from an EMBL/GenBank/DDBJ whole genome shotgun (WGS) entry which is preliminary data.</text>
</comment>
<evidence type="ECO:0000256" key="1">
    <source>
        <dbReference type="SAM" id="MobiDB-lite"/>
    </source>
</evidence>
<protein>
    <submittedName>
        <fullName evidence="2">Uncharacterized protein</fullName>
    </submittedName>
</protein>
<name>A0A0F9NTE0_9ZZZZ</name>
<sequence>MGGGSSRGTSRQEAPTTTQTTPQLSPEQRALMQQELGVRTAFLDRLQGPVLDLLGGITGGLGAGNFGTDIGPVTQSAIGGQFGADPQLANLLAQRRQAEIGAAQFAAAPAIGETVRGVEQAVSSRGFGPGSTIFGQEIATALSPHVSQLASIGQQAAARETEGLINQPRQDIFNRAGLEQGARSGAFAQNLQLLGLPLNLVGGGPGTLGQTAPFTATTGTTGGSFSSTAGRQPGQGLFK</sequence>
<dbReference type="AlphaFoldDB" id="A0A0F9NTE0"/>
<gene>
    <name evidence="2" type="ORF">LCGC14_0928250</name>
</gene>
<feature type="compositionally biased region" description="Low complexity" evidence="1">
    <location>
        <begin position="211"/>
        <end position="230"/>
    </location>
</feature>
<proteinExistence type="predicted"/>